<dbReference type="PANTHER" id="PTHR46429:SF1">
    <property type="entry name" value="23S RRNA (GUANOSINE-2'-O-)-METHYLTRANSFERASE RLMB"/>
    <property type="match status" value="1"/>
</dbReference>
<dbReference type="SMART" id="SM00967">
    <property type="entry name" value="SpoU_sub_bind"/>
    <property type="match status" value="1"/>
</dbReference>
<dbReference type="InterPro" id="IPR029028">
    <property type="entry name" value="Alpha/beta_knot_MTases"/>
</dbReference>
<dbReference type="Pfam" id="PF08032">
    <property type="entry name" value="SpoU_sub_bind"/>
    <property type="match status" value="1"/>
</dbReference>
<accession>A0A1G6B833</accession>
<dbReference type="Pfam" id="PF00588">
    <property type="entry name" value="SpoU_methylase"/>
    <property type="match status" value="1"/>
</dbReference>
<dbReference type="STRING" id="617002.SAMN05660653_00781"/>
<sequence>MKRKAQKIKMLEKNMTDKTDQDQDFWTIGRKPVQEILFAKPEQVDLVYIQNDVRSRALERIVDICKSQKVRFRMVSAGELQRIHSGNHQGALARIFQPGFTNMGAVLEQVTKAPLPLVLALDQVQDPGNLGTLARTMVALGGAGMILPKNRTAFPGTVAAKAGAGALNKLPIAHVTNLARSLDYCREQGFTVYGCAVDAEGENMFRMIPAYPSILVLGNEDKGIRPNVLKRCDHKIFIPMPGIMQSLNVAQAGAIALGMFAKTRDEMA</sequence>
<dbReference type="InterPro" id="IPR013123">
    <property type="entry name" value="SpoU_subst-bd"/>
</dbReference>
<gene>
    <name evidence="4" type="ORF">SAMN05660653_00781</name>
</gene>
<dbReference type="InterPro" id="IPR029064">
    <property type="entry name" value="Ribosomal_eL30-like_sf"/>
</dbReference>
<dbReference type="AlphaFoldDB" id="A0A1G6B833"/>
<evidence type="ECO:0000256" key="1">
    <source>
        <dbReference type="ARBA" id="ARBA00022603"/>
    </source>
</evidence>
<keyword evidence="1 4" id="KW-0489">Methyltransferase</keyword>
<evidence type="ECO:0000313" key="4">
    <source>
        <dbReference type="EMBL" id="SDB16756.1"/>
    </source>
</evidence>
<dbReference type="Gene3D" id="3.30.1330.30">
    <property type="match status" value="1"/>
</dbReference>
<dbReference type="GO" id="GO:0008173">
    <property type="term" value="F:RNA methyltransferase activity"/>
    <property type="evidence" value="ECO:0007669"/>
    <property type="project" value="InterPro"/>
</dbReference>
<organism evidence="4 5">
    <name type="scientific">Desulfonatronum thiosulfatophilum</name>
    <dbReference type="NCBI Taxonomy" id="617002"/>
    <lineage>
        <taxon>Bacteria</taxon>
        <taxon>Pseudomonadati</taxon>
        <taxon>Thermodesulfobacteriota</taxon>
        <taxon>Desulfovibrionia</taxon>
        <taxon>Desulfovibrionales</taxon>
        <taxon>Desulfonatronaceae</taxon>
        <taxon>Desulfonatronum</taxon>
    </lineage>
</organism>
<dbReference type="InterPro" id="IPR029026">
    <property type="entry name" value="tRNA_m1G_MTases_N"/>
</dbReference>
<reference evidence="4 5" key="1">
    <citation type="submission" date="2016-10" db="EMBL/GenBank/DDBJ databases">
        <authorList>
            <person name="de Groot N.N."/>
        </authorList>
    </citation>
    <scope>NUCLEOTIDE SEQUENCE [LARGE SCALE GENOMIC DNA]</scope>
    <source>
        <strain evidence="4 5">ASO4-2</strain>
    </source>
</reference>
<protein>
    <submittedName>
        <fullName evidence="4">23S rRNA (Guanosine2251-2'-O)-methyltransferase</fullName>
    </submittedName>
</protein>
<dbReference type="GO" id="GO:0032259">
    <property type="term" value="P:methylation"/>
    <property type="evidence" value="ECO:0007669"/>
    <property type="project" value="UniProtKB-KW"/>
</dbReference>
<dbReference type="SUPFAM" id="SSF55315">
    <property type="entry name" value="L30e-like"/>
    <property type="match status" value="1"/>
</dbReference>
<evidence type="ECO:0000259" key="3">
    <source>
        <dbReference type="SMART" id="SM00967"/>
    </source>
</evidence>
<dbReference type="SUPFAM" id="SSF75217">
    <property type="entry name" value="alpha/beta knot"/>
    <property type="match status" value="1"/>
</dbReference>
<name>A0A1G6B833_9BACT</name>
<dbReference type="Proteomes" id="UP000198771">
    <property type="component" value="Unassembled WGS sequence"/>
</dbReference>
<evidence type="ECO:0000256" key="2">
    <source>
        <dbReference type="ARBA" id="ARBA00022679"/>
    </source>
</evidence>
<proteinExistence type="predicted"/>
<dbReference type="InterPro" id="IPR004441">
    <property type="entry name" value="rRNA_MeTrfase_TrmH"/>
</dbReference>
<keyword evidence="5" id="KW-1185">Reference proteome</keyword>
<dbReference type="GO" id="GO:0006396">
    <property type="term" value="P:RNA processing"/>
    <property type="evidence" value="ECO:0007669"/>
    <property type="project" value="InterPro"/>
</dbReference>
<dbReference type="InterPro" id="IPR001537">
    <property type="entry name" value="SpoU_MeTrfase"/>
</dbReference>
<dbReference type="Gene3D" id="3.40.1280.10">
    <property type="match status" value="1"/>
</dbReference>
<dbReference type="PANTHER" id="PTHR46429">
    <property type="entry name" value="23S RRNA (GUANOSINE-2'-O-)-METHYLTRANSFERASE RLMB"/>
    <property type="match status" value="1"/>
</dbReference>
<evidence type="ECO:0000313" key="5">
    <source>
        <dbReference type="Proteomes" id="UP000198771"/>
    </source>
</evidence>
<keyword evidence="2 4" id="KW-0808">Transferase</keyword>
<dbReference type="CDD" id="cd18103">
    <property type="entry name" value="SpoU-like_RlmB"/>
    <property type="match status" value="1"/>
</dbReference>
<dbReference type="GO" id="GO:0003723">
    <property type="term" value="F:RNA binding"/>
    <property type="evidence" value="ECO:0007669"/>
    <property type="project" value="InterPro"/>
</dbReference>
<dbReference type="GO" id="GO:0005829">
    <property type="term" value="C:cytosol"/>
    <property type="evidence" value="ECO:0007669"/>
    <property type="project" value="TreeGrafter"/>
</dbReference>
<feature type="domain" description="RNA 2-O ribose methyltransferase substrate binding" evidence="3">
    <location>
        <begin position="26"/>
        <end position="101"/>
    </location>
</feature>
<dbReference type="EMBL" id="FMXO01000004">
    <property type="protein sequence ID" value="SDB16756.1"/>
    <property type="molecule type" value="Genomic_DNA"/>
</dbReference>